<proteinExistence type="predicted"/>
<dbReference type="EMBL" id="JACGWJ010000016">
    <property type="protein sequence ID" value="KAL0361012.1"/>
    <property type="molecule type" value="Genomic_DNA"/>
</dbReference>
<accession>A0AAW2Q026</accession>
<reference evidence="1" key="1">
    <citation type="submission" date="2020-06" db="EMBL/GenBank/DDBJ databases">
        <authorList>
            <person name="Li T."/>
            <person name="Hu X."/>
            <person name="Zhang T."/>
            <person name="Song X."/>
            <person name="Zhang H."/>
            <person name="Dai N."/>
            <person name="Sheng W."/>
            <person name="Hou X."/>
            <person name="Wei L."/>
        </authorList>
    </citation>
    <scope>NUCLEOTIDE SEQUENCE</scope>
    <source>
        <strain evidence="1">G02</strain>
        <tissue evidence="1">Leaf</tissue>
    </source>
</reference>
<gene>
    <name evidence="1" type="ORF">Sradi_3785700</name>
</gene>
<evidence type="ECO:0000313" key="1">
    <source>
        <dbReference type="EMBL" id="KAL0361012.1"/>
    </source>
</evidence>
<organism evidence="1">
    <name type="scientific">Sesamum radiatum</name>
    <name type="common">Black benniseed</name>
    <dbReference type="NCBI Taxonomy" id="300843"/>
    <lineage>
        <taxon>Eukaryota</taxon>
        <taxon>Viridiplantae</taxon>
        <taxon>Streptophyta</taxon>
        <taxon>Embryophyta</taxon>
        <taxon>Tracheophyta</taxon>
        <taxon>Spermatophyta</taxon>
        <taxon>Magnoliopsida</taxon>
        <taxon>eudicotyledons</taxon>
        <taxon>Gunneridae</taxon>
        <taxon>Pentapetalae</taxon>
        <taxon>asterids</taxon>
        <taxon>lamiids</taxon>
        <taxon>Lamiales</taxon>
        <taxon>Pedaliaceae</taxon>
        <taxon>Sesamum</taxon>
    </lineage>
</organism>
<name>A0AAW2Q026_SESRA</name>
<dbReference type="AlphaFoldDB" id="A0AAW2Q026"/>
<comment type="caution">
    <text evidence="1">The sequence shown here is derived from an EMBL/GenBank/DDBJ whole genome shotgun (WGS) entry which is preliminary data.</text>
</comment>
<reference evidence="1" key="2">
    <citation type="journal article" date="2024" name="Plant">
        <title>Genomic evolution and insights into agronomic trait innovations of Sesamum species.</title>
        <authorList>
            <person name="Miao H."/>
            <person name="Wang L."/>
            <person name="Qu L."/>
            <person name="Liu H."/>
            <person name="Sun Y."/>
            <person name="Le M."/>
            <person name="Wang Q."/>
            <person name="Wei S."/>
            <person name="Zheng Y."/>
            <person name="Lin W."/>
            <person name="Duan Y."/>
            <person name="Cao H."/>
            <person name="Xiong S."/>
            <person name="Wang X."/>
            <person name="Wei L."/>
            <person name="Li C."/>
            <person name="Ma Q."/>
            <person name="Ju M."/>
            <person name="Zhao R."/>
            <person name="Li G."/>
            <person name="Mu C."/>
            <person name="Tian Q."/>
            <person name="Mei H."/>
            <person name="Zhang T."/>
            <person name="Gao T."/>
            <person name="Zhang H."/>
        </authorList>
    </citation>
    <scope>NUCLEOTIDE SEQUENCE</scope>
    <source>
        <strain evidence="1">G02</strain>
    </source>
</reference>
<protein>
    <submittedName>
        <fullName evidence="1">Uncharacterized protein</fullName>
    </submittedName>
</protein>
<sequence>MAARATIVTSLAKMKVTKLAAKAYDQGIESPTTLDVHKSSIKCGILIYLHPSLLAECQTPARSYGVIPMIPPTSEVPVATISIKVIRDGSGELRFRQAGQIQVANIISHSLRNDTKITKVTLSMMWRSLLP</sequence>